<proteinExistence type="predicted"/>
<sequence length="61" mass="7126">MLFIMSGWGTGYSFRCDLVNYSESPQALRMAATCWLYYFSKFIEMLDTVSCTYSVGFLYIF</sequence>
<reference evidence="1" key="2">
    <citation type="submission" date="2004-02" db="EMBL/GenBank/DDBJ databases">
        <authorList>
            <consortium name="Genoscope"/>
            <consortium name="Whitehead Institute Centre for Genome Research"/>
        </authorList>
    </citation>
    <scope>NUCLEOTIDE SEQUENCE</scope>
</reference>
<dbReference type="KEGG" id="tng:GSTEN00032649G001"/>
<accession>Q4RL47</accession>
<protein>
    <submittedName>
        <fullName evidence="1">(spotted green pufferfish) hypothetical protein</fullName>
    </submittedName>
</protein>
<dbReference type="EMBL" id="CAAE01015023">
    <property type="protein sequence ID" value="CAG10885.1"/>
    <property type="molecule type" value="Genomic_DNA"/>
</dbReference>
<comment type="caution">
    <text evidence="1">The sequence shown here is derived from an EMBL/GenBank/DDBJ whole genome shotgun (WGS) entry which is preliminary data.</text>
</comment>
<evidence type="ECO:0000313" key="1">
    <source>
        <dbReference type="EMBL" id="CAG10885.1"/>
    </source>
</evidence>
<dbReference type="AlphaFoldDB" id="Q4RL47"/>
<dbReference type="OrthoDB" id="434092at2759"/>
<gene>
    <name evidence="1" type="ORF">GSTENG00032649001</name>
</gene>
<reference evidence="1" key="1">
    <citation type="journal article" date="2004" name="Nature">
        <title>Genome duplication in the teleost fish Tetraodon nigroviridis reveals the early vertebrate proto-karyotype.</title>
        <authorList>
            <person name="Jaillon O."/>
            <person name="Aury J.-M."/>
            <person name="Brunet F."/>
            <person name="Petit J.-L."/>
            <person name="Stange-Thomann N."/>
            <person name="Mauceli E."/>
            <person name="Bouneau L."/>
            <person name="Fischer C."/>
            <person name="Ozouf-Costaz C."/>
            <person name="Bernot A."/>
            <person name="Nicaud S."/>
            <person name="Jaffe D."/>
            <person name="Fisher S."/>
            <person name="Lutfalla G."/>
            <person name="Dossat C."/>
            <person name="Segurens B."/>
            <person name="Dasilva C."/>
            <person name="Salanoubat M."/>
            <person name="Levy M."/>
            <person name="Boudet N."/>
            <person name="Castellano S."/>
            <person name="Anthouard V."/>
            <person name="Jubin C."/>
            <person name="Castelli V."/>
            <person name="Katinka M."/>
            <person name="Vacherie B."/>
            <person name="Biemont C."/>
            <person name="Skalli Z."/>
            <person name="Cattolico L."/>
            <person name="Poulain J."/>
            <person name="De Berardinis V."/>
            <person name="Cruaud C."/>
            <person name="Duprat S."/>
            <person name="Brottier P."/>
            <person name="Coutanceau J.-P."/>
            <person name="Gouzy J."/>
            <person name="Parra G."/>
            <person name="Lardier G."/>
            <person name="Chapple C."/>
            <person name="McKernan K.J."/>
            <person name="McEwan P."/>
            <person name="Bosak S."/>
            <person name="Kellis M."/>
            <person name="Volff J.-N."/>
            <person name="Guigo R."/>
            <person name="Zody M.C."/>
            <person name="Mesirov J."/>
            <person name="Lindblad-Toh K."/>
            <person name="Birren B."/>
            <person name="Nusbaum C."/>
            <person name="Kahn D."/>
            <person name="Robinson-Rechavi M."/>
            <person name="Laudet V."/>
            <person name="Schachter V."/>
            <person name="Quetier F."/>
            <person name="Saurin W."/>
            <person name="Scarpelli C."/>
            <person name="Wincker P."/>
            <person name="Lander E.S."/>
            <person name="Weissenbach J."/>
            <person name="Roest Crollius H."/>
        </authorList>
    </citation>
    <scope>NUCLEOTIDE SEQUENCE [LARGE SCALE GENOMIC DNA]</scope>
</reference>
<organism evidence="1">
    <name type="scientific">Tetraodon nigroviridis</name>
    <name type="common">Spotted green pufferfish</name>
    <name type="synonym">Chelonodon nigroviridis</name>
    <dbReference type="NCBI Taxonomy" id="99883"/>
    <lineage>
        <taxon>Eukaryota</taxon>
        <taxon>Metazoa</taxon>
        <taxon>Chordata</taxon>
        <taxon>Craniata</taxon>
        <taxon>Vertebrata</taxon>
        <taxon>Euteleostomi</taxon>
        <taxon>Actinopterygii</taxon>
        <taxon>Neopterygii</taxon>
        <taxon>Teleostei</taxon>
        <taxon>Neoteleostei</taxon>
        <taxon>Acanthomorphata</taxon>
        <taxon>Eupercaria</taxon>
        <taxon>Tetraodontiformes</taxon>
        <taxon>Tetradontoidea</taxon>
        <taxon>Tetraodontidae</taxon>
        <taxon>Tetraodon</taxon>
    </lineage>
</organism>
<name>Q4RL47_TETNG</name>